<dbReference type="AlphaFoldDB" id="A0A0C3J6U9"/>
<gene>
    <name evidence="1" type="ORF">M404DRAFT_1008967</name>
</gene>
<reference evidence="1 2" key="1">
    <citation type="submission" date="2014-04" db="EMBL/GenBank/DDBJ databases">
        <authorList>
            <consortium name="DOE Joint Genome Institute"/>
            <person name="Kuo A."/>
            <person name="Kohler A."/>
            <person name="Costa M.D."/>
            <person name="Nagy L.G."/>
            <person name="Floudas D."/>
            <person name="Copeland A."/>
            <person name="Barry K.W."/>
            <person name="Cichocki N."/>
            <person name="Veneault-Fourrey C."/>
            <person name="LaButti K."/>
            <person name="Lindquist E.A."/>
            <person name="Lipzen A."/>
            <person name="Lundell T."/>
            <person name="Morin E."/>
            <person name="Murat C."/>
            <person name="Sun H."/>
            <person name="Tunlid A."/>
            <person name="Henrissat B."/>
            <person name="Grigoriev I.V."/>
            <person name="Hibbett D.S."/>
            <person name="Martin F."/>
            <person name="Nordberg H.P."/>
            <person name="Cantor M.N."/>
            <person name="Hua S.X."/>
        </authorList>
    </citation>
    <scope>NUCLEOTIDE SEQUENCE [LARGE SCALE GENOMIC DNA]</scope>
    <source>
        <strain evidence="1 2">Marx 270</strain>
    </source>
</reference>
<keyword evidence="2" id="KW-1185">Reference proteome</keyword>
<protein>
    <submittedName>
        <fullName evidence="1">Uncharacterized protein</fullName>
    </submittedName>
</protein>
<accession>A0A0C3J6U9</accession>
<proteinExistence type="predicted"/>
<evidence type="ECO:0000313" key="1">
    <source>
        <dbReference type="EMBL" id="KIN93406.1"/>
    </source>
</evidence>
<dbReference type="EMBL" id="KN832172">
    <property type="protein sequence ID" value="KIN93406.1"/>
    <property type="molecule type" value="Genomic_DNA"/>
</dbReference>
<dbReference type="Proteomes" id="UP000054217">
    <property type="component" value="Unassembled WGS sequence"/>
</dbReference>
<dbReference type="InParanoid" id="A0A0C3J6U9"/>
<dbReference type="HOGENOM" id="CLU_2997417_0_0_1"/>
<reference evidence="2" key="2">
    <citation type="submission" date="2015-01" db="EMBL/GenBank/DDBJ databases">
        <title>Evolutionary Origins and Diversification of the Mycorrhizal Mutualists.</title>
        <authorList>
            <consortium name="DOE Joint Genome Institute"/>
            <consortium name="Mycorrhizal Genomics Consortium"/>
            <person name="Kohler A."/>
            <person name="Kuo A."/>
            <person name="Nagy L.G."/>
            <person name="Floudas D."/>
            <person name="Copeland A."/>
            <person name="Barry K.W."/>
            <person name="Cichocki N."/>
            <person name="Veneault-Fourrey C."/>
            <person name="LaButti K."/>
            <person name="Lindquist E.A."/>
            <person name="Lipzen A."/>
            <person name="Lundell T."/>
            <person name="Morin E."/>
            <person name="Murat C."/>
            <person name="Riley R."/>
            <person name="Ohm R."/>
            <person name="Sun H."/>
            <person name="Tunlid A."/>
            <person name="Henrissat B."/>
            <person name="Grigoriev I.V."/>
            <person name="Hibbett D.S."/>
            <person name="Martin F."/>
        </authorList>
    </citation>
    <scope>NUCLEOTIDE SEQUENCE [LARGE SCALE GENOMIC DNA]</scope>
    <source>
        <strain evidence="2">Marx 270</strain>
    </source>
</reference>
<evidence type="ECO:0000313" key="2">
    <source>
        <dbReference type="Proteomes" id="UP000054217"/>
    </source>
</evidence>
<organism evidence="1 2">
    <name type="scientific">Pisolithus tinctorius Marx 270</name>
    <dbReference type="NCBI Taxonomy" id="870435"/>
    <lineage>
        <taxon>Eukaryota</taxon>
        <taxon>Fungi</taxon>
        <taxon>Dikarya</taxon>
        <taxon>Basidiomycota</taxon>
        <taxon>Agaricomycotina</taxon>
        <taxon>Agaricomycetes</taxon>
        <taxon>Agaricomycetidae</taxon>
        <taxon>Boletales</taxon>
        <taxon>Sclerodermatineae</taxon>
        <taxon>Pisolithaceae</taxon>
        <taxon>Pisolithus</taxon>
    </lineage>
</organism>
<sequence length="57" mass="6138">MGHIAADVTGGCKSSPAHYSRLVFVAFASDCRVLTIPRFCGKLPQGPSRRFNAVQSE</sequence>
<name>A0A0C3J6U9_PISTI</name>